<keyword evidence="7" id="KW-0862">Zinc</keyword>
<dbReference type="Pfam" id="PF04998">
    <property type="entry name" value="RNA_pol_Rpb1_5"/>
    <property type="match status" value="1"/>
</dbReference>
<dbReference type="CDD" id="cd02655">
    <property type="entry name" value="RNAP_beta'_C"/>
    <property type="match status" value="1"/>
</dbReference>
<dbReference type="PANTHER" id="PTHR19376:SF68">
    <property type="entry name" value="DNA-DIRECTED RNA POLYMERASE SUBUNIT BETA"/>
    <property type="match status" value="1"/>
</dbReference>
<dbReference type="GO" id="GO:0006351">
    <property type="term" value="P:DNA-templated transcription"/>
    <property type="evidence" value="ECO:0007669"/>
    <property type="project" value="InterPro"/>
</dbReference>
<dbReference type="Gene3D" id="1.10.1790.20">
    <property type="match status" value="1"/>
</dbReference>
<evidence type="ECO:0000256" key="6">
    <source>
        <dbReference type="ARBA" id="ARBA00022723"/>
    </source>
</evidence>
<dbReference type="NCBIfam" id="TIGR02388">
    <property type="entry name" value="rpoC2_cyan"/>
    <property type="match status" value="1"/>
</dbReference>
<proteinExistence type="predicted"/>
<dbReference type="Gene3D" id="1.10.274.100">
    <property type="entry name" value="RNA polymerase Rpb1, domain 3"/>
    <property type="match status" value="1"/>
</dbReference>
<dbReference type="AlphaFoldDB" id="A0A088CID6"/>
<dbReference type="SUPFAM" id="SSF64484">
    <property type="entry name" value="beta and beta-prime subunits of DNA dependent RNA-polymerase"/>
    <property type="match status" value="1"/>
</dbReference>
<feature type="domain" description="RNA polymerase Rpb1" evidence="10">
    <location>
        <begin position="79"/>
        <end position="148"/>
    </location>
</feature>
<feature type="domain" description="RNA polymerase Rpb1" evidence="9">
    <location>
        <begin position="160"/>
        <end position="847"/>
    </location>
</feature>
<keyword evidence="2" id="KW-0240">DNA-directed RNA polymerase</keyword>
<dbReference type="InterPro" id="IPR045867">
    <property type="entry name" value="DNA-dir_RpoC_beta_prime"/>
</dbReference>
<keyword evidence="6" id="KW-0479">Metal-binding</keyword>
<evidence type="ECO:0000256" key="2">
    <source>
        <dbReference type="ARBA" id="ARBA00022478"/>
    </source>
</evidence>
<dbReference type="Gene3D" id="1.10.132.30">
    <property type="match status" value="1"/>
</dbReference>
<keyword evidence="11" id="KW-0150">Chloroplast</keyword>
<dbReference type="PANTHER" id="PTHR19376">
    <property type="entry name" value="DNA-DIRECTED RNA POLYMERASE"/>
    <property type="match status" value="1"/>
</dbReference>
<organism evidence="11">
    <name type="scientific">Picocystis salinarum</name>
    <dbReference type="NCBI Taxonomy" id="88271"/>
    <lineage>
        <taxon>Eukaryota</taxon>
        <taxon>Viridiplantae</taxon>
        <taxon>Chlorophyta</taxon>
        <taxon>Picocystophyceae</taxon>
        <taxon>Picocystales</taxon>
        <taxon>Picocystaceae</taxon>
        <taxon>Picocystis</taxon>
    </lineage>
</organism>
<keyword evidence="4" id="KW-0808">Transferase</keyword>
<dbReference type="InterPro" id="IPR007083">
    <property type="entry name" value="RNA_pol_Rpb1_4"/>
</dbReference>
<evidence type="ECO:0000259" key="9">
    <source>
        <dbReference type="Pfam" id="PF04998"/>
    </source>
</evidence>
<gene>
    <name evidence="11" type="primary">rpoC2</name>
</gene>
<keyword evidence="8" id="KW-0804">Transcription</keyword>
<evidence type="ECO:0000256" key="3">
    <source>
        <dbReference type="ARBA" id="ARBA00022640"/>
    </source>
</evidence>
<dbReference type="GeneID" id="20356046"/>
<evidence type="ECO:0000313" key="11">
    <source>
        <dbReference type="EMBL" id="AID67640.1"/>
    </source>
</evidence>
<dbReference type="GO" id="GO:0003899">
    <property type="term" value="F:DNA-directed RNA polymerase activity"/>
    <property type="evidence" value="ECO:0007669"/>
    <property type="project" value="UniProtKB-EC"/>
</dbReference>
<evidence type="ECO:0000256" key="7">
    <source>
        <dbReference type="ARBA" id="ARBA00022833"/>
    </source>
</evidence>
<name>A0A088CID6_9CHLO</name>
<keyword evidence="3 11" id="KW-0934">Plastid</keyword>
<dbReference type="InterPro" id="IPR038120">
    <property type="entry name" value="Rpb1_funnel_sf"/>
</dbReference>
<dbReference type="RefSeq" id="YP_009057757.1">
    <property type="nucleotide sequence ID" value="NC_024828.1"/>
</dbReference>
<reference evidence="11" key="1">
    <citation type="journal article" date="2014" name="BMC Genomics">
        <title>Six newly sequenced chloroplast genomes from prasinophyte green algae provide insights into the relationships among prasinophyte lineages and the diversity of streamlined genome architecture in picoplanktonic species.</title>
        <authorList>
            <person name="Lemieux C."/>
            <person name="Otis C."/>
            <person name="Turmel M."/>
        </authorList>
    </citation>
    <scope>NUCLEOTIDE SEQUENCE</scope>
</reference>
<dbReference type="GO" id="GO:0000428">
    <property type="term" value="C:DNA-directed RNA polymerase complex"/>
    <property type="evidence" value="ECO:0007669"/>
    <property type="project" value="UniProtKB-KW"/>
</dbReference>
<evidence type="ECO:0000256" key="8">
    <source>
        <dbReference type="ARBA" id="ARBA00023163"/>
    </source>
</evidence>
<evidence type="ECO:0000256" key="5">
    <source>
        <dbReference type="ARBA" id="ARBA00022695"/>
    </source>
</evidence>
<dbReference type="GO" id="GO:0046872">
    <property type="term" value="F:metal ion binding"/>
    <property type="evidence" value="ECO:0007669"/>
    <property type="project" value="UniProtKB-KW"/>
</dbReference>
<protein>
    <recommendedName>
        <fullName evidence="1">DNA-directed RNA polymerase</fullName>
        <ecNumber evidence="1">2.7.7.6</ecNumber>
    </recommendedName>
</protein>
<dbReference type="EMBL" id="KJ746599">
    <property type="protein sequence ID" value="AID67640.1"/>
    <property type="molecule type" value="Genomic_DNA"/>
</dbReference>
<geneLocation type="chloroplast" evidence="11"/>
<evidence type="ECO:0000256" key="4">
    <source>
        <dbReference type="ARBA" id="ARBA00022679"/>
    </source>
</evidence>
<dbReference type="InterPro" id="IPR012756">
    <property type="entry name" value="DNA-dir_RpoC2_beta_pp"/>
</dbReference>
<dbReference type="Gene3D" id="1.10.150.390">
    <property type="match status" value="1"/>
</dbReference>
<dbReference type="Pfam" id="PF05000">
    <property type="entry name" value="RNA_pol_Rpb1_4"/>
    <property type="match status" value="1"/>
</dbReference>
<dbReference type="EC" id="2.7.7.6" evidence="1"/>
<keyword evidence="5" id="KW-0548">Nucleotidyltransferase</keyword>
<accession>A0A088CID6</accession>
<evidence type="ECO:0000259" key="10">
    <source>
        <dbReference type="Pfam" id="PF05000"/>
    </source>
</evidence>
<dbReference type="InterPro" id="IPR042102">
    <property type="entry name" value="RNA_pol_Rpb1_3_sf"/>
</dbReference>
<dbReference type="InterPro" id="IPR007081">
    <property type="entry name" value="RNA_pol_Rpb1_5"/>
</dbReference>
<evidence type="ECO:0000256" key="1">
    <source>
        <dbReference type="ARBA" id="ARBA00012418"/>
    </source>
</evidence>
<dbReference type="GO" id="GO:0003677">
    <property type="term" value="F:DNA binding"/>
    <property type="evidence" value="ECO:0007669"/>
    <property type="project" value="InterPro"/>
</dbReference>
<sequence length="958" mass="107635">MLDKGRIKQLVSWIFVQYGPEKTVEFLELCKSTGFHEATMAGISLGIEDLRIPPTKVSLIQEAKRQSNWTEKQHRRGTITAVERTRSVLDIWHNTSEKLKEEVIETFVAMDPFNPVYMMAFSGARGNLSQVRQLVGMRGLMSDSEGKILDFPIISNFREGLTVTEYMISCYGARKGLVDTALRTANSGYLTRRLIDVAQDVVIRVIDCGTPKGITVNINQICGRVLALDLPKLDSSSHFLIRLYYSLSTPNFLFRSDNLANRNDVITTILAAKIRDEGYKDVIVRSPLTCEVEICQMCYGWSLAKGELVHLGEAVGILAAQSIGEPGTQLTMRTFHTGGVFSGEAGNLIRAPWTGKILYEMPGSGSVIRTRYGSFGFLLKNQNRVFVQSSNGPLISIKLPAQTILLVRHGEFVRKYQRIAEANISIQGVQATHPVVSNIEGQTYFSNLKSGKGGTARIAKKGGSLWVLSGKKLTPPVPGNEIGLKADLIHKYISTHSSITPESGVFVKGKIYFSFGIYSYLKVNTSTTKRPIWWYSPKQKLKKLNFISPGKIIIDDVTFPNAFVLAKFLSSLIGFMQINKNPSKSYLDVVFQSRNFVKKGRVYPKEYKPNFFYIFKNRIGAGYNISLLPPRQMPFIETTIHNKIYPIKWMFRHNPVNTTYASINFGGEFTQKNSVIQLKKLQSVKINIQKIGEFLQENGQIIQKTKNLVIFRRAFNFLISPGAEIHVHNSEWVQTGRNLVTLVYEQQKTEDIVQGLPKIEELLEARHTKDLQPIPNNIHQQLNKFIHLFSQRNENIAKASLTSLQPILVERIQNVYANQGVQISEKHIEIIVRKMTSKVKITYVDPAGRIPFLPGELVELTTLESKLWAKKAAEGRLTYEPAVLGITKASLEAGSFISAASFQETTRVLTKAAIEQKTDFLQGLKENVILGRLIPAGTGMYNEMKNDYLNESQSDEIN</sequence>